<sequence length="189" mass="22088">MKHFPLYILLLFFSFCERDDWRAEMEKENQKVISQIQKDHKLIEGYKANPKDWEQSSKTKELAVSNFLQEISKFGKPEKHYVTWNEKLSVLFPNIKGSGTMLDTTPLFEYKKMLEERETMALTELSKILLGKTFQINSIVWEKPRQYGSLMGYKPKSIQLKVEGKLVVIQQIKMIFQTNSGYKIGVLGP</sequence>
<dbReference type="RefSeq" id="WP_135575623.1">
    <property type="nucleotide sequence ID" value="NZ_RQGA01000003.1"/>
</dbReference>
<evidence type="ECO:0000313" key="2">
    <source>
        <dbReference type="Proteomes" id="UP000298125"/>
    </source>
</evidence>
<reference evidence="1" key="1">
    <citation type="journal article" date="2019" name="PLoS Negl. Trop. Dis.">
        <title>Revisiting the worldwide diversity of Leptospira species in the environment.</title>
        <authorList>
            <person name="Vincent A.T."/>
            <person name="Schiettekatte O."/>
            <person name="Bourhy P."/>
            <person name="Veyrier F.J."/>
            <person name="Picardeau M."/>
        </authorList>
    </citation>
    <scope>NUCLEOTIDE SEQUENCE [LARGE SCALE GENOMIC DNA]</scope>
    <source>
        <strain evidence="1">201702692</strain>
    </source>
</reference>
<accession>A0A4R9JH01</accession>
<keyword evidence="2" id="KW-1185">Reference proteome</keyword>
<comment type="caution">
    <text evidence="1">The sequence shown here is derived from an EMBL/GenBank/DDBJ whole genome shotgun (WGS) entry which is preliminary data.</text>
</comment>
<dbReference type="EMBL" id="RQGA01000003">
    <property type="protein sequence ID" value="TGL44156.1"/>
    <property type="molecule type" value="Genomic_DNA"/>
</dbReference>
<dbReference type="AlphaFoldDB" id="A0A4R9JH01"/>
<organism evidence="1 2">
    <name type="scientific">Leptospira perdikensis</name>
    <dbReference type="NCBI Taxonomy" id="2484948"/>
    <lineage>
        <taxon>Bacteria</taxon>
        <taxon>Pseudomonadati</taxon>
        <taxon>Spirochaetota</taxon>
        <taxon>Spirochaetia</taxon>
        <taxon>Leptospirales</taxon>
        <taxon>Leptospiraceae</taxon>
        <taxon>Leptospira</taxon>
    </lineage>
</organism>
<protein>
    <submittedName>
        <fullName evidence="1">Uncharacterized protein</fullName>
    </submittedName>
</protein>
<evidence type="ECO:0000313" key="1">
    <source>
        <dbReference type="EMBL" id="TGL44156.1"/>
    </source>
</evidence>
<name>A0A4R9JH01_9LEPT</name>
<gene>
    <name evidence="1" type="ORF">EHQ49_01340</name>
</gene>
<proteinExistence type="predicted"/>
<dbReference type="OrthoDB" id="341182at2"/>
<dbReference type="Proteomes" id="UP000298125">
    <property type="component" value="Unassembled WGS sequence"/>
</dbReference>